<keyword evidence="4" id="KW-0378">Hydrolase</keyword>
<dbReference type="RefSeq" id="WP_270946713.1">
    <property type="nucleotide sequence ID" value="NZ_JAQGLA010000002.1"/>
</dbReference>
<evidence type="ECO:0000256" key="5">
    <source>
        <dbReference type="ARBA" id="ARBA00022833"/>
    </source>
</evidence>
<proteinExistence type="inferred from homology"/>
<dbReference type="Gene3D" id="3.40.50.880">
    <property type="match status" value="1"/>
</dbReference>
<dbReference type="SMART" id="SM00631">
    <property type="entry name" value="Zn_pept"/>
    <property type="match status" value="1"/>
</dbReference>
<comment type="cofactor">
    <cofactor evidence="1">
        <name>Zn(2+)</name>
        <dbReference type="ChEBI" id="CHEBI:29105"/>
    </cofactor>
</comment>
<dbReference type="Proteomes" id="UP001210380">
    <property type="component" value="Unassembled WGS sequence"/>
</dbReference>
<dbReference type="EMBL" id="JAQGLA010000002">
    <property type="protein sequence ID" value="MDA3624148.1"/>
    <property type="molecule type" value="Genomic_DNA"/>
</dbReference>
<keyword evidence="3" id="KW-0645">Protease</keyword>
<evidence type="ECO:0000259" key="9">
    <source>
        <dbReference type="PROSITE" id="PS52035"/>
    </source>
</evidence>
<dbReference type="PANTHER" id="PTHR11705:SF143">
    <property type="entry name" value="SLL0236 PROTEIN"/>
    <property type="match status" value="1"/>
</dbReference>
<evidence type="ECO:0000313" key="11">
    <source>
        <dbReference type="Proteomes" id="UP001210380"/>
    </source>
</evidence>
<evidence type="ECO:0000256" key="7">
    <source>
        <dbReference type="PROSITE-ProRule" id="PRU01379"/>
    </source>
</evidence>
<protein>
    <submittedName>
        <fullName evidence="10">M14 family zinc carboxypeptidase</fullName>
    </submittedName>
</protein>
<organism evidence="10 11">
    <name type="scientific">Saccharopolyspora oryzae</name>
    <dbReference type="NCBI Taxonomy" id="2997343"/>
    <lineage>
        <taxon>Bacteria</taxon>
        <taxon>Bacillati</taxon>
        <taxon>Actinomycetota</taxon>
        <taxon>Actinomycetes</taxon>
        <taxon>Pseudonocardiales</taxon>
        <taxon>Pseudonocardiaceae</taxon>
        <taxon>Saccharopolyspora</taxon>
    </lineage>
</organism>
<evidence type="ECO:0000256" key="6">
    <source>
        <dbReference type="ARBA" id="ARBA00023049"/>
    </source>
</evidence>
<dbReference type="Gene3D" id="3.40.630.10">
    <property type="entry name" value="Zn peptidases"/>
    <property type="match status" value="1"/>
</dbReference>
<dbReference type="Pfam" id="PF00246">
    <property type="entry name" value="Peptidase_M14"/>
    <property type="match status" value="1"/>
</dbReference>
<dbReference type="SUPFAM" id="SSF52317">
    <property type="entry name" value="Class I glutamine amidotransferase-like"/>
    <property type="match status" value="1"/>
</dbReference>
<sequence length="831" mass="90068">MFALRGAGRSKWLTGAAALLVSLPMLAVPQAAAAPSCDPFTPPAVDDSVPTARDVLGIDLGEREVTSEESDTYLQALADKSPKVVDGTLATSVEGRPLHYAVVGQEKWVNPGALQNIGKQLNALRDPKTPEPVAQQIVRDTPAVLWLGGNVHGNEESGTDAALRVLYELAARTDCTAQTILDNAIVVVLPTQNPDGREADTRRNANGFDMNRDWFARTQPETEGKLEKLRELPPQMFIDAHEMGSKGYFFPPNADPVYHDIGETPLTWVYDVYGPAMQQAFGRFGIPYFNGRSYDLMYLGYGDTVPLTGFNAAGMTFEKNSEDPIPQRLQEQYTAIWSTLMAAGAQDQQLLAEWRAEHLEANRQGAAGELEPNQLYWNDGEITNPVPDVKVKHYFLRTDDPAKAAEVQRLARRLQRMDVDVYRLTTPLEVPDYTEYGRAEQSTTLPAGTLWIPMAQGQKHWVQAMLNENSYVPFPYFYDVTAWSGPLLENVSGGRSGTDLQPRAMPLPEQAEPAARPVAGAPRTAVWQISNSGAATESSGWLRWWLGDQKMDFGDVAADQIAAGALADYDVLVVPNGSDQEAFDSLGEQGRAALTEWVRGGGTLIALRDASRLATRLGLTSATYAEPTSDIPGALVRMQVDPDSPLAEGVGETAWAMYEYDAVWSAPAESSVANFPAEGDPDWYISGFAAAPEQLHGKTAVVDEASGSGRVVLFGFDPNYRAFTNGTAKLLRNAMTGPKPANAPQAVAKAVEAPSAATPDRMVLSVRPAVADQVQRLLAERGANTEVVRGADVVRFKVDLGGMSPDEHPWARSVADQVAGFGREVVAISLP</sequence>
<dbReference type="GO" id="GO:0004180">
    <property type="term" value="F:carboxypeptidase activity"/>
    <property type="evidence" value="ECO:0007669"/>
    <property type="project" value="UniProtKB-KW"/>
</dbReference>
<comment type="caution">
    <text evidence="10">The sequence shown here is derived from an EMBL/GenBank/DDBJ whole genome shotgun (WGS) entry which is preliminary data.</text>
</comment>
<feature type="domain" description="Peptidase M14" evidence="9">
    <location>
        <begin position="63"/>
        <end position="343"/>
    </location>
</feature>
<evidence type="ECO:0000256" key="2">
    <source>
        <dbReference type="ARBA" id="ARBA00005988"/>
    </source>
</evidence>
<evidence type="ECO:0000313" key="10">
    <source>
        <dbReference type="EMBL" id="MDA3624148.1"/>
    </source>
</evidence>
<keyword evidence="8" id="KW-0732">Signal</keyword>
<dbReference type="InterPro" id="IPR029062">
    <property type="entry name" value="Class_I_gatase-like"/>
</dbReference>
<keyword evidence="11" id="KW-1185">Reference proteome</keyword>
<keyword evidence="5" id="KW-0862">Zinc</keyword>
<feature type="active site" description="Proton donor/acceptor" evidence="7">
    <location>
        <position position="318"/>
    </location>
</feature>
<evidence type="ECO:0000256" key="1">
    <source>
        <dbReference type="ARBA" id="ARBA00001947"/>
    </source>
</evidence>
<dbReference type="InterPro" id="IPR000834">
    <property type="entry name" value="Peptidase_M14"/>
</dbReference>
<feature type="signal peptide" evidence="8">
    <location>
        <begin position="1"/>
        <end position="33"/>
    </location>
</feature>
<keyword evidence="10" id="KW-0121">Carboxypeptidase</keyword>
<dbReference type="PROSITE" id="PS52035">
    <property type="entry name" value="PEPTIDASE_M14"/>
    <property type="match status" value="1"/>
</dbReference>
<comment type="similarity">
    <text evidence="2 7">Belongs to the peptidase M14 family.</text>
</comment>
<evidence type="ECO:0000256" key="4">
    <source>
        <dbReference type="ARBA" id="ARBA00022801"/>
    </source>
</evidence>
<dbReference type="SUPFAM" id="SSF53187">
    <property type="entry name" value="Zn-dependent exopeptidases"/>
    <property type="match status" value="1"/>
</dbReference>
<reference evidence="10 11" key="1">
    <citation type="submission" date="2022-11" db="EMBL/GenBank/DDBJ databases">
        <title>Draft genome sequence of Saccharopolyspora sp. WRP15-2 isolated from rhizosphere soils of wild rice in Thailand.</title>
        <authorList>
            <person name="Duangmal K."/>
            <person name="Kammanee S."/>
            <person name="Muangham S."/>
        </authorList>
    </citation>
    <scope>NUCLEOTIDE SEQUENCE [LARGE SCALE GENOMIC DNA]</scope>
    <source>
        <strain evidence="10 11">WRP15-2</strain>
    </source>
</reference>
<evidence type="ECO:0000256" key="8">
    <source>
        <dbReference type="SAM" id="SignalP"/>
    </source>
</evidence>
<keyword evidence="6" id="KW-0482">Metalloprotease</keyword>
<evidence type="ECO:0000256" key="3">
    <source>
        <dbReference type="ARBA" id="ARBA00022670"/>
    </source>
</evidence>
<feature type="chain" id="PRO_5047019585" evidence="8">
    <location>
        <begin position="34"/>
        <end position="831"/>
    </location>
</feature>
<accession>A0ABT4UR09</accession>
<dbReference type="PANTHER" id="PTHR11705">
    <property type="entry name" value="PROTEASE FAMILY M14 CARBOXYPEPTIDASE A,B"/>
    <property type="match status" value="1"/>
</dbReference>
<name>A0ABT4UR09_9PSEU</name>
<gene>
    <name evidence="10" type="ORF">OU415_01800</name>
</gene>